<dbReference type="KEGG" id="hro:HELRODRAFT_169685"/>
<dbReference type="CTD" id="20202933"/>
<evidence type="ECO:0000313" key="2">
    <source>
        <dbReference type="EMBL" id="ESO07970.1"/>
    </source>
</evidence>
<accession>T1F283</accession>
<evidence type="ECO:0000256" key="1">
    <source>
        <dbReference type="SAM" id="MobiDB-lite"/>
    </source>
</evidence>
<feature type="compositionally biased region" description="Polar residues" evidence="1">
    <location>
        <begin position="178"/>
        <end position="187"/>
    </location>
</feature>
<keyword evidence="4" id="KW-1185">Reference proteome</keyword>
<evidence type="ECO:0000313" key="4">
    <source>
        <dbReference type="Proteomes" id="UP000015101"/>
    </source>
</evidence>
<dbReference type="Proteomes" id="UP000015101">
    <property type="component" value="Unassembled WGS sequence"/>
</dbReference>
<sequence length="234" mass="25363">MAALNFFSGKSSLSLSQGIRNYLYCCFPKDDKHETSQSKESVLNKEESGENLGYESELSRQTPEGGNDSLSKKSDSLKLMETTRCLDNDGKRASGEEASKVNMKKSLDTLLAAANTTTANNDDDDDGGGCGGVEDVAGVRVSLRSSAHNDADNGGEASGRGSRSSGVAGDRTADDDSVNSNSKQNINILHHKTSTPYITRHQHLALQDINISHYKTPTPYLHYTKKDNTLHFKK</sequence>
<feature type="region of interest" description="Disordered" evidence="1">
    <location>
        <begin position="146"/>
        <end position="187"/>
    </location>
</feature>
<feature type="region of interest" description="Disordered" evidence="1">
    <location>
        <begin position="31"/>
        <end position="77"/>
    </location>
</feature>
<protein>
    <submittedName>
        <fullName evidence="2 3">Uncharacterized protein</fullName>
    </submittedName>
</protein>
<reference evidence="2 4" key="2">
    <citation type="journal article" date="2013" name="Nature">
        <title>Insights into bilaterian evolution from three spiralian genomes.</title>
        <authorList>
            <person name="Simakov O."/>
            <person name="Marletaz F."/>
            <person name="Cho S.J."/>
            <person name="Edsinger-Gonzales E."/>
            <person name="Havlak P."/>
            <person name="Hellsten U."/>
            <person name="Kuo D.H."/>
            <person name="Larsson T."/>
            <person name="Lv J."/>
            <person name="Arendt D."/>
            <person name="Savage R."/>
            <person name="Osoegawa K."/>
            <person name="de Jong P."/>
            <person name="Grimwood J."/>
            <person name="Chapman J.A."/>
            <person name="Shapiro H."/>
            <person name="Aerts A."/>
            <person name="Otillar R.P."/>
            <person name="Terry A.Y."/>
            <person name="Boore J.L."/>
            <person name="Grigoriev I.V."/>
            <person name="Lindberg D.R."/>
            <person name="Seaver E.C."/>
            <person name="Weisblat D.A."/>
            <person name="Putnam N.H."/>
            <person name="Rokhsar D.S."/>
        </authorList>
    </citation>
    <scope>NUCLEOTIDE SEQUENCE</scope>
</reference>
<dbReference type="GeneID" id="20202933"/>
<feature type="compositionally biased region" description="Basic and acidic residues" evidence="1">
    <location>
        <begin position="31"/>
        <end position="48"/>
    </location>
</feature>
<reference evidence="3" key="3">
    <citation type="submission" date="2015-06" db="UniProtKB">
        <authorList>
            <consortium name="EnsemblMetazoa"/>
        </authorList>
    </citation>
    <scope>IDENTIFICATION</scope>
</reference>
<feature type="compositionally biased region" description="Low complexity" evidence="1">
    <location>
        <begin position="159"/>
        <end position="169"/>
    </location>
</feature>
<dbReference type="EMBL" id="AMQM01003348">
    <property type="status" value="NOT_ANNOTATED_CDS"/>
    <property type="molecule type" value="Genomic_DNA"/>
</dbReference>
<organism evidence="3 4">
    <name type="scientific">Helobdella robusta</name>
    <name type="common">Californian leech</name>
    <dbReference type="NCBI Taxonomy" id="6412"/>
    <lineage>
        <taxon>Eukaryota</taxon>
        <taxon>Metazoa</taxon>
        <taxon>Spiralia</taxon>
        <taxon>Lophotrochozoa</taxon>
        <taxon>Annelida</taxon>
        <taxon>Clitellata</taxon>
        <taxon>Hirudinea</taxon>
        <taxon>Rhynchobdellida</taxon>
        <taxon>Glossiphoniidae</taxon>
        <taxon>Helobdella</taxon>
    </lineage>
</organism>
<evidence type="ECO:0000313" key="3">
    <source>
        <dbReference type="EnsemblMetazoa" id="HelroP169685"/>
    </source>
</evidence>
<dbReference type="HOGENOM" id="CLU_1186138_0_0_1"/>
<dbReference type="InParanoid" id="T1F283"/>
<dbReference type="AlphaFoldDB" id="T1F283"/>
<reference evidence="4" key="1">
    <citation type="submission" date="2012-12" db="EMBL/GenBank/DDBJ databases">
        <authorList>
            <person name="Hellsten U."/>
            <person name="Grimwood J."/>
            <person name="Chapman J.A."/>
            <person name="Shapiro H."/>
            <person name="Aerts A."/>
            <person name="Otillar R.P."/>
            <person name="Terry A.Y."/>
            <person name="Boore J.L."/>
            <person name="Simakov O."/>
            <person name="Marletaz F."/>
            <person name="Cho S.-J."/>
            <person name="Edsinger-Gonzales E."/>
            <person name="Havlak P."/>
            <person name="Kuo D.-H."/>
            <person name="Larsson T."/>
            <person name="Lv J."/>
            <person name="Arendt D."/>
            <person name="Savage R."/>
            <person name="Osoegawa K."/>
            <person name="de Jong P."/>
            <person name="Lindberg D.R."/>
            <person name="Seaver E.C."/>
            <person name="Weisblat D.A."/>
            <person name="Putnam N.H."/>
            <person name="Grigoriev I.V."/>
            <person name="Rokhsar D.S."/>
        </authorList>
    </citation>
    <scope>NUCLEOTIDE SEQUENCE</scope>
</reference>
<dbReference type="EMBL" id="KB096134">
    <property type="protein sequence ID" value="ESO07970.1"/>
    <property type="molecule type" value="Genomic_DNA"/>
</dbReference>
<proteinExistence type="predicted"/>
<dbReference type="EnsemblMetazoa" id="HelroT169685">
    <property type="protein sequence ID" value="HelroP169685"/>
    <property type="gene ID" value="HelroG169685"/>
</dbReference>
<gene>
    <name evidence="3" type="primary">20202933</name>
    <name evidence="2" type="ORF">HELRODRAFT_169685</name>
</gene>
<name>T1F283_HELRO</name>
<dbReference type="RefSeq" id="XP_009013759.1">
    <property type="nucleotide sequence ID" value="XM_009015511.1"/>
</dbReference>